<gene>
    <name evidence="1" type="ORF">GCM10009745_24530</name>
</gene>
<protein>
    <submittedName>
        <fullName evidence="1">Uncharacterized protein</fullName>
    </submittedName>
</protein>
<evidence type="ECO:0000313" key="1">
    <source>
        <dbReference type="EMBL" id="GAA1679708.1"/>
    </source>
</evidence>
<dbReference type="RefSeq" id="WP_344149627.1">
    <property type="nucleotide sequence ID" value="NZ_BAAANF010000008.1"/>
</dbReference>
<accession>A0ABN2H0N5</accession>
<sequence length="80" mass="9185">MTATFEEGDRPNVPAAVLVQFKRDLDARRAELFALLSQVPAEQWREGFRELVTELDEYTEGRAAELGIDLDEYERAQKRG</sequence>
<proteinExistence type="predicted"/>
<organism evidence="1 2">
    <name type="scientific">Kribbella yunnanensis</name>
    <dbReference type="NCBI Taxonomy" id="190194"/>
    <lineage>
        <taxon>Bacteria</taxon>
        <taxon>Bacillati</taxon>
        <taxon>Actinomycetota</taxon>
        <taxon>Actinomycetes</taxon>
        <taxon>Propionibacteriales</taxon>
        <taxon>Kribbellaceae</taxon>
        <taxon>Kribbella</taxon>
    </lineage>
</organism>
<reference evidence="1 2" key="1">
    <citation type="journal article" date="2019" name="Int. J. Syst. Evol. Microbiol.">
        <title>The Global Catalogue of Microorganisms (GCM) 10K type strain sequencing project: providing services to taxonomists for standard genome sequencing and annotation.</title>
        <authorList>
            <consortium name="The Broad Institute Genomics Platform"/>
            <consortium name="The Broad Institute Genome Sequencing Center for Infectious Disease"/>
            <person name="Wu L."/>
            <person name="Ma J."/>
        </authorList>
    </citation>
    <scope>NUCLEOTIDE SEQUENCE [LARGE SCALE GENOMIC DNA]</scope>
    <source>
        <strain evidence="1 2">JCM 14307</strain>
    </source>
</reference>
<dbReference type="Proteomes" id="UP001500280">
    <property type="component" value="Unassembled WGS sequence"/>
</dbReference>
<evidence type="ECO:0000313" key="2">
    <source>
        <dbReference type="Proteomes" id="UP001500280"/>
    </source>
</evidence>
<name>A0ABN2H0N5_9ACTN</name>
<keyword evidence="2" id="KW-1185">Reference proteome</keyword>
<comment type="caution">
    <text evidence="1">The sequence shown here is derived from an EMBL/GenBank/DDBJ whole genome shotgun (WGS) entry which is preliminary data.</text>
</comment>
<dbReference type="EMBL" id="BAAANF010000008">
    <property type="protein sequence ID" value="GAA1679708.1"/>
    <property type="molecule type" value="Genomic_DNA"/>
</dbReference>